<proteinExistence type="predicted"/>
<evidence type="ECO:0000313" key="2">
    <source>
        <dbReference type="Proteomes" id="UP000182680"/>
    </source>
</evidence>
<evidence type="ECO:0008006" key="3">
    <source>
        <dbReference type="Google" id="ProtNLM"/>
    </source>
</evidence>
<evidence type="ECO:0000313" key="1">
    <source>
        <dbReference type="EMBL" id="SFW35300.1"/>
    </source>
</evidence>
<gene>
    <name evidence="1" type="ORF">SAMN02910291_00954</name>
</gene>
<dbReference type="InterPro" id="IPR003787">
    <property type="entry name" value="Sulphur_relay_DsrE/F-like"/>
</dbReference>
<dbReference type="AlphaFoldDB" id="A0AA94HRU8"/>
<dbReference type="Pfam" id="PF02635">
    <property type="entry name" value="DsrE"/>
    <property type="match status" value="1"/>
</dbReference>
<comment type="caution">
    <text evidence="1">The sequence shown here is derived from an EMBL/GenBank/DDBJ whole genome shotgun (WGS) entry which is preliminary data.</text>
</comment>
<dbReference type="InterPro" id="IPR027396">
    <property type="entry name" value="DsrEFH-like"/>
</dbReference>
<dbReference type="Gene3D" id="3.40.1260.10">
    <property type="entry name" value="DsrEFH-like"/>
    <property type="match status" value="1"/>
</dbReference>
<reference evidence="2" key="1">
    <citation type="submission" date="2016-11" db="EMBL/GenBank/DDBJ databases">
        <authorList>
            <person name="Jaros S."/>
            <person name="Januszkiewicz K."/>
            <person name="Wedrychowicz H."/>
        </authorList>
    </citation>
    <scope>NUCLEOTIDE SEQUENCE [LARGE SCALE GENOMIC DNA]</scope>
    <source>
        <strain evidence="2">DSM 7057</strain>
    </source>
</reference>
<dbReference type="PANTHER" id="PTHR37691">
    <property type="entry name" value="BLR3518 PROTEIN"/>
    <property type="match status" value="1"/>
</dbReference>
<protein>
    <recommendedName>
        <fullName evidence="3">Sulfur reduction protein DsrE</fullName>
    </recommendedName>
</protein>
<organism evidence="1 2">
    <name type="scientific">Desulfovibrio desulfuricans</name>
    <dbReference type="NCBI Taxonomy" id="876"/>
    <lineage>
        <taxon>Bacteria</taxon>
        <taxon>Pseudomonadati</taxon>
        <taxon>Thermodesulfobacteriota</taxon>
        <taxon>Desulfovibrionia</taxon>
        <taxon>Desulfovibrionales</taxon>
        <taxon>Desulfovibrionaceae</taxon>
        <taxon>Desulfovibrio</taxon>
    </lineage>
</organism>
<dbReference type="RefSeq" id="WP_012624106.1">
    <property type="nucleotide sequence ID" value="NZ_FPIW01000011.1"/>
</dbReference>
<sequence length="115" mass="12665">MNYDLCLHIDSNEPAILKLVLKNAANYIKGLPGQRFQLVVVANGPAVTHFTRKNEEFRAVAAPLQDQGLRILLCANALADNSISHDDIWPGCDVVPAGLVEIVRLQREGFAYIKP</sequence>
<dbReference type="Proteomes" id="UP000182680">
    <property type="component" value="Unassembled WGS sequence"/>
</dbReference>
<accession>A0AA94HRU8</accession>
<dbReference type="SUPFAM" id="SSF75169">
    <property type="entry name" value="DsrEFH-like"/>
    <property type="match status" value="1"/>
</dbReference>
<name>A0AA94HRU8_DESDE</name>
<dbReference type="EMBL" id="FPIW01000011">
    <property type="protein sequence ID" value="SFW35300.1"/>
    <property type="molecule type" value="Genomic_DNA"/>
</dbReference>
<dbReference type="OMA" id="FFACHNS"/>
<dbReference type="PANTHER" id="PTHR37691:SF1">
    <property type="entry name" value="BLR3518 PROTEIN"/>
    <property type="match status" value="1"/>
</dbReference>